<dbReference type="AlphaFoldDB" id="U5DGR4"/>
<evidence type="ECO:0000313" key="3">
    <source>
        <dbReference type="Proteomes" id="UP000017836"/>
    </source>
</evidence>
<proteinExistence type="predicted"/>
<gene>
    <name evidence="2" type="ORF">AMTR_s00070p00191880</name>
</gene>
<organism evidence="2 3">
    <name type="scientific">Amborella trichopoda</name>
    <dbReference type="NCBI Taxonomy" id="13333"/>
    <lineage>
        <taxon>Eukaryota</taxon>
        <taxon>Viridiplantae</taxon>
        <taxon>Streptophyta</taxon>
        <taxon>Embryophyta</taxon>
        <taxon>Tracheophyta</taxon>
        <taxon>Spermatophyta</taxon>
        <taxon>Magnoliopsida</taxon>
        <taxon>Amborellales</taxon>
        <taxon>Amborellaceae</taxon>
        <taxon>Amborella</taxon>
    </lineage>
</organism>
<name>U5DGR4_AMBTC</name>
<feature type="region of interest" description="Disordered" evidence="1">
    <location>
        <begin position="1"/>
        <end position="55"/>
    </location>
</feature>
<dbReference type="HOGENOM" id="CLU_1498273_0_0_1"/>
<dbReference type="EMBL" id="KI392058">
    <property type="protein sequence ID" value="ERN20677.1"/>
    <property type="molecule type" value="Genomic_DNA"/>
</dbReference>
<accession>U5DGR4</accession>
<protein>
    <submittedName>
        <fullName evidence="2">Uncharacterized protein</fullName>
    </submittedName>
</protein>
<dbReference type="Proteomes" id="UP000017836">
    <property type="component" value="Unassembled WGS sequence"/>
</dbReference>
<dbReference type="Gramene" id="ERN20677">
    <property type="protein sequence ID" value="ERN20677"/>
    <property type="gene ID" value="AMTR_s00070p00191880"/>
</dbReference>
<sequence>MRLLEFVTPPSRPSRSRAPQKGLQPPPTRSPVLKQAEPALKSQSRQEEAHQAQVPGDIGYFEAVRNPRGLFPRGPLKASEYEDCAIGKPKGQALKVLTSSLVASRAGRTDTTGCVGDVTRMLAAEVRSTSTLDVGFLEPCSEPSRDALYHPGQLLADRSTAAGVEGDIAGGASGAQRAPD</sequence>
<evidence type="ECO:0000313" key="2">
    <source>
        <dbReference type="EMBL" id="ERN20677.1"/>
    </source>
</evidence>
<reference evidence="3" key="1">
    <citation type="journal article" date="2013" name="Science">
        <title>The Amborella genome and the evolution of flowering plants.</title>
        <authorList>
            <consortium name="Amborella Genome Project"/>
        </authorList>
    </citation>
    <scope>NUCLEOTIDE SEQUENCE [LARGE SCALE GENOMIC DNA]</scope>
</reference>
<keyword evidence="3" id="KW-1185">Reference proteome</keyword>
<evidence type="ECO:0000256" key="1">
    <source>
        <dbReference type="SAM" id="MobiDB-lite"/>
    </source>
</evidence>